<accession>A0A232FDE5</accession>
<proteinExistence type="predicted"/>
<dbReference type="AlphaFoldDB" id="A0A232FDE5"/>
<feature type="region of interest" description="Disordered" evidence="1">
    <location>
        <begin position="41"/>
        <end position="60"/>
    </location>
</feature>
<comment type="caution">
    <text evidence="2">The sequence shown here is derived from an EMBL/GenBank/DDBJ whole genome shotgun (WGS) entry which is preliminary data.</text>
</comment>
<name>A0A232FDE5_9HYME</name>
<dbReference type="EMBL" id="NNAY01000397">
    <property type="protein sequence ID" value="OXU28672.1"/>
    <property type="molecule type" value="Genomic_DNA"/>
</dbReference>
<evidence type="ECO:0000256" key="1">
    <source>
        <dbReference type="SAM" id="MobiDB-lite"/>
    </source>
</evidence>
<protein>
    <submittedName>
        <fullName evidence="2">Uncharacterized protein</fullName>
    </submittedName>
</protein>
<sequence>MSLRDPSMDVACVLAGDWALQLARDEGADLFFLGIPDIAEKENDMNENPDTSSELNKDNETVPVLSFKDTEDDVETIEKRRNNELALLFSNPRIESIASTSTGI</sequence>
<evidence type="ECO:0000313" key="2">
    <source>
        <dbReference type="EMBL" id="OXU28672.1"/>
    </source>
</evidence>
<gene>
    <name evidence="2" type="ORF">TSAR_015408</name>
</gene>
<evidence type="ECO:0000313" key="3">
    <source>
        <dbReference type="Proteomes" id="UP000215335"/>
    </source>
</evidence>
<dbReference type="Proteomes" id="UP000215335">
    <property type="component" value="Unassembled WGS sequence"/>
</dbReference>
<keyword evidence="3" id="KW-1185">Reference proteome</keyword>
<organism evidence="2 3">
    <name type="scientific">Trichomalopsis sarcophagae</name>
    <dbReference type="NCBI Taxonomy" id="543379"/>
    <lineage>
        <taxon>Eukaryota</taxon>
        <taxon>Metazoa</taxon>
        <taxon>Ecdysozoa</taxon>
        <taxon>Arthropoda</taxon>
        <taxon>Hexapoda</taxon>
        <taxon>Insecta</taxon>
        <taxon>Pterygota</taxon>
        <taxon>Neoptera</taxon>
        <taxon>Endopterygota</taxon>
        <taxon>Hymenoptera</taxon>
        <taxon>Apocrita</taxon>
        <taxon>Proctotrupomorpha</taxon>
        <taxon>Chalcidoidea</taxon>
        <taxon>Pteromalidae</taxon>
        <taxon>Pteromalinae</taxon>
        <taxon>Trichomalopsis</taxon>
    </lineage>
</organism>
<reference evidence="2 3" key="1">
    <citation type="journal article" date="2017" name="Curr. Biol.">
        <title>The Evolution of Venom by Co-option of Single-Copy Genes.</title>
        <authorList>
            <person name="Martinson E.O."/>
            <person name="Mrinalini"/>
            <person name="Kelkar Y.D."/>
            <person name="Chang C.H."/>
            <person name="Werren J.H."/>
        </authorList>
    </citation>
    <scope>NUCLEOTIDE SEQUENCE [LARGE SCALE GENOMIC DNA]</scope>
    <source>
        <strain evidence="2 3">Alberta</strain>
        <tissue evidence="2">Whole body</tissue>
    </source>
</reference>